<keyword evidence="1" id="KW-1133">Transmembrane helix</keyword>
<dbReference type="EMBL" id="WGGD01000005">
    <property type="protein sequence ID" value="MUN29316.1"/>
    <property type="molecule type" value="Genomic_DNA"/>
</dbReference>
<proteinExistence type="predicted"/>
<dbReference type="SUPFAM" id="SSF46785">
    <property type="entry name" value="Winged helix' DNA-binding domain"/>
    <property type="match status" value="1"/>
</dbReference>
<protein>
    <submittedName>
        <fullName evidence="2">ArsR family transcriptional regulator</fullName>
    </submittedName>
</protein>
<feature type="transmembrane region" description="Helical" evidence="1">
    <location>
        <begin position="81"/>
        <end position="103"/>
    </location>
</feature>
<dbReference type="InterPro" id="IPR036388">
    <property type="entry name" value="WH-like_DNA-bd_sf"/>
</dbReference>
<organism evidence="2 3">
    <name type="scientific">Sulfuracidifex metallicus DSM 6482 = JCM 9184</name>
    <dbReference type="NCBI Taxonomy" id="523847"/>
    <lineage>
        <taxon>Archaea</taxon>
        <taxon>Thermoproteota</taxon>
        <taxon>Thermoprotei</taxon>
        <taxon>Sulfolobales</taxon>
        <taxon>Sulfolobaceae</taxon>
        <taxon>Sulfuracidifex</taxon>
    </lineage>
</organism>
<feature type="transmembrane region" description="Helical" evidence="1">
    <location>
        <begin position="109"/>
        <end position="127"/>
    </location>
</feature>
<dbReference type="AlphaFoldDB" id="A0A6A9QJY4"/>
<keyword evidence="3" id="KW-1185">Reference proteome</keyword>
<keyword evidence="1" id="KW-0472">Membrane</keyword>
<keyword evidence="1" id="KW-0812">Transmembrane</keyword>
<name>A0A6A9QJY4_SULME</name>
<sequence>MAELSGTTLKIYNYMIKQKKPVRLTKIQRDLNMSSKSLVHYHLKKLMEEGLIREVDDGYVVSKVVLEDYIRIRNTILPNSMFLASFFLTSLVIFIALSLFYQGTGASEIFGFLSISTAAVYFIRDVLKKMKNIST</sequence>
<accession>A0A6A9QJY4</accession>
<dbReference type="RefSeq" id="WP_054837959.1">
    <property type="nucleotide sequence ID" value="NZ_BBBY01000003.1"/>
</dbReference>
<dbReference type="CDD" id="cd00090">
    <property type="entry name" value="HTH_ARSR"/>
    <property type="match status" value="1"/>
</dbReference>
<dbReference type="InterPro" id="IPR011991">
    <property type="entry name" value="ArsR-like_HTH"/>
</dbReference>
<dbReference type="InterPro" id="IPR036390">
    <property type="entry name" value="WH_DNA-bd_sf"/>
</dbReference>
<comment type="caution">
    <text evidence="2">The sequence shown here is derived from an EMBL/GenBank/DDBJ whole genome shotgun (WGS) entry which is preliminary data.</text>
</comment>
<dbReference type="Proteomes" id="UP000470772">
    <property type="component" value="Unassembled WGS sequence"/>
</dbReference>
<evidence type="ECO:0000313" key="2">
    <source>
        <dbReference type="EMBL" id="MUN29316.1"/>
    </source>
</evidence>
<dbReference type="Gene3D" id="1.10.10.10">
    <property type="entry name" value="Winged helix-like DNA-binding domain superfamily/Winged helix DNA-binding domain"/>
    <property type="match status" value="1"/>
</dbReference>
<evidence type="ECO:0000256" key="1">
    <source>
        <dbReference type="SAM" id="Phobius"/>
    </source>
</evidence>
<gene>
    <name evidence="2" type="ORF">GC250_07690</name>
</gene>
<reference evidence="2 3" key="1">
    <citation type="submission" date="2019-10" db="EMBL/GenBank/DDBJ databases">
        <title>Sequencing and Assembly of Multiple Reported Metal-Biooxidizing Members of the Extremely Thermoacidophilic Archaeal Family Sulfolobaceae.</title>
        <authorList>
            <person name="Counts J.A."/>
            <person name="Kelly R.M."/>
        </authorList>
    </citation>
    <scope>NUCLEOTIDE SEQUENCE [LARGE SCALE GENOMIC DNA]</scope>
    <source>
        <strain evidence="2 3">DSM 6482</strain>
    </source>
</reference>
<dbReference type="OrthoDB" id="9395at2157"/>
<evidence type="ECO:0000313" key="3">
    <source>
        <dbReference type="Proteomes" id="UP000470772"/>
    </source>
</evidence>